<accession>A0ABU1MSJ9</accession>
<dbReference type="PANTHER" id="PTHR33452">
    <property type="entry name" value="OXIDOREDUCTASE CATD-RELATED"/>
    <property type="match status" value="1"/>
</dbReference>
<evidence type="ECO:0000256" key="5">
    <source>
        <dbReference type="ARBA" id="ARBA00022989"/>
    </source>
</evidence>
<proteinExistence type="inferred from homology"/>
<protein>
    <submittedName>
        <fullName evidence="8">Oxidoreductase</fullName>
    </submittedName>
</protein>
<evidence type="ECO:0000256" key="6">
    <source>
        <dbReference type="ARBA" id="ARBA00023136"/>
    </source>
</evidence>
<feature type="transmembrane region" description="Helical" evidence="7">
    <location>
        <begin position="119"/>
        <end position="139"/>
    </location>
</feature>
<keyword evidence="9" id="KW-1185">Reference proteome</keyword>
<organism evidence="8 9">
    <name type="scientific">Novosphingobium capsulatum</name>
    <dbReference type="NCBI Taxonomy" id="13688"/>
    <lineage>
        <taxon>Bacteria</taxon>
        <taxon>Pseudomonadati</taxon>
        <taxon>Pseudomonadota</taxon>
        <taxon>Alphaproteobacteria</taxon>
        <taxon>Sphingomonadales</taxon>
        <taxon>Sphingomonadaceae</taxon>
        <taxon>Novosphingobium</taxon>
    </lineage>
</organism>
<dbReference type="InterPro" id="IPR051907">
    <property type="entry name" value="DoxX-like_oxidoreductase"/>
</dbReference>
<evidence type="ECO:0000313" key="8">
    <source>
        <dbReference type="EMBL" id="MDR6513294.1"/>
    </source>
</evidence>
<comment type="caution">
    <text evidence="8">The sequence shown here is derived from an EMBL/GenBank/DDBJ whole genome shotgun (WGS) entry which is preliminary data.</text>
</comment>
<dbReference type="RefSeq" id="WP_309806572.1">
    <property type="nucleotide sequence ID" value="NZ_JAVDRD010000018.1"/>
</dbReference>
<comment type="subcellular location">
    <subcellularLocation>
        <location evidence="1">Cell membrane</location>
        <topology evidence="1">Multi-pass membrane protein</topology>
    </subcellularLocation>
</comment>
<keyword evidence="5 7" id="KW-1133">Transmembrane helix</keyword>
<feature type="transmembrane region" description="Helical" evidence="7">
    <location>
        <begin position="85"/>
        <end position="107"/>
    </location>
</feature>
<keyword evidence="4 7" id="KW-0812">Transmembrane</keyword>
<feature type="transmembrane region" description="Helical" evidence="7">
    <location>
        <begin position="22"/>
        <end position="40"/>
    </location>
</feature>
<evidence type="ECO:0000313" key="9">
    <source>
        <dbReference type="Proteomes" id="UP001184150"/>
    </source>
</evidence>
<evidence type="ECO:0000256" key="4">
    <source>
        <dbReference type="ARBA" id="ARBA00022692"/>
    </source>
</evidence>
<dbReference type="Proteomes" id="UP001184150">
    <property type="component" value="Unassembled WGS sequence"/>
</dbReference>
<dbReference type="InterPro" id="IPR032808">
    <property type="entry name" value="DoxX"/>
</dbReference>
<sequence length="166" mass="18191">MTTLISFCHHATDQARRLLPEWLLLLVARLGAGAIFFLSGRAKVEGWFTITDGTFDLFASDYALPLVPPHLAAYAATISEHLFSLLLFLGLFTRLGALGLLGMTLVIEVFVYPDAWPTHLSWAGLLLPLLAKGGGTLSLDHLLWRRVPVPTSENTNFPGSHAEQLL</sequence>
<reference evidence="8 9" key="1">
    <citation type="submission" date="2023-07" db="EMBL/GenBank/DDBJ databases">
        <title>Sorghum-associated microbial communities from plants grown in Nebraska, USA.</title>
        <authorList>
            <person name="Schachtman D."/>
        </authorList>
    </citation>
    <scope>NUCLEOTIDE SEQUENCE [LARGE SCALE GENOMIC DNA]</scope>
    <source>
        <strain evidence="8 9">DS1027</strain>
    </source>
</reference>
<keyword evidence="6 7" id="KW-0472">Membrane</keyword>
<dbReference type="EMBL" id="JAVDRD010000018">
    <property type="protein sequence ID" value="MDR6513294.1"/>
    <property type="molecule type" value="Genomic_DNA"/>
</dbReference>
<gene>
    <name evidence="8" type="ORF">J2792_004187</name>
</gene>
<evidence type="ECO:0000256" key="3">
    <source>
        <dbReference type="ARBA" id="ARBA00022475"/>
    </source>
</evidence>
<dbReference type="Pfam" id="PF07681">
    <property type="entry name" value="DoxX"/>
    <property type="match status" value="1"/>
</dbReference>
<evidence type="ECO:0000256" key="2">
    <source>
        <dbReference type="ARBA" id="ARBA00006679"/>
    </source>
</evidence>
<dbReference type="PANTHER" id="PTHR33452:SF1">
    <property type="entry name" value="INNER MEMBRANE PROTEIN YPHA-RELATED"/>
    <property type="match status" value="1"/>
</dbReference>
<keyword evidence="3" id="KW-1003">Cell membrane</keyword>
<name>A0ABU1MSJ9_9SPHN</name>
<evidence type="ECO:0000256" key="1">
    <source>
        <dbReference type="ARBA" id="ARBA00004651"/>
    </source>
</evidence>
<evidence type="ECO:0000256" key="7">
    <source>
        <dbReference type="SAM" id="Phobius"/>
    </source>
</evidence>
<comment type="similarity">
    <text evidence="2">Belongs to the DoxX family.</text>
</comment>